<evidence type="ECO:0000256" key="5">
    <source>
        <dbReference type="ARBA" id="ARBA00015611"/>
    </source>
</evidence>
<dbReference type="EMBL" id="QOVW01000080">
    <property type="protein sequence ID" value="RDB35608.1"/>
    <property type="molecule type" value="Genomic_DNA"/>
</dbReference>
<dbReference type="GO" id="GO:0043171">
    <property type="term" value="P:peptide catabolic process"/>
    <property type="evidence" value="ECO:0007669"/>
    <property type="project" value="TreeGrafter"/>
</dbReference>
<gene>
    <name evidence="15" type="ORF">DCC88_09345</name>
</gene>
<evidence type="ECO:0000313" key="15">
    <source>
        <dbReference type="EMBL" id="RDB35608.1"/>
    </source>
</evidence>
<evidence type="ECO:0000259" key="13">
    <source>
        <dbReference type="Pfam" id="PF01433"/>
    </source>
</evidence>
<dbReference type="InterPro" id="IPR016024">
    <property type="entry name" value="ARM-type_fold"/>
</dbReference>
<dbReference type="InterPro" id="IPR042097">
    <property type="entry name" value="Aminopeptidase_N-like_N_sf"/>
</dbReference>
<dbReference type="GO" id="GO:0070006">
    <property type="term" value="F:metalloaminopeptidase activity"/>
    <property type="evidence" value="ECO:0007669"/>
    <property type="project" value="TreeGrafter"/>
</dbReference>
<dbReference type="SUPFAM" id="SSF55486">
    <property type="entry name" value="Metalloproteases ('zincins'), catalytic domain"/>
    <property type="match status" value="1"/>
</dbReference>
<dbReference type="GO" id="GO:0016285">
    <property type="term" value="F:alanyl aminopeptidase activity"/>
    <property type="evidence" value="ECO:0007669"/>
    <property type="project" value="UniProtKB-EC"/>
</dbReference>
<organism evidence="15 16">
    <name type="scientific">Spirobacillus cienkowskii</name>
    <dbReference type="NCBI Taxonomy" id="495820"/>
    <lineage>
        <taxon>Bacteria</taxon>
        <taxon>Pseudomonadati</taxon>
        <taxon>Bdellovibrionota</taxon>
        <taxon>Oligoflexia</taxon>
        <taxon>Silvanigrellales</taxon>
        <taxon>Spirobacillus</taxon>
    </lineage>
</organism>
<name>A0A369KP35_9BACT</name>
<evidence type="ECO:0000256" key="1">
    <source>
        <dbReference type="ARBA" id="ARBA00000098"/>
    </source>
</evidence>
<evidence type="ECO:0000256" key="3">
    <source>
        <dbReference type="ARBA" id="ARBA00010136"/>
    </source>
</evidence>
<proteinExistence type="inferred from homology"/>
<keyword evidence="10" id="KW-0862">Zinc</keyword>
<dbReference type="Gene3D" id="1.10.390.10">
    <property type="entry name" value="Neutral Protease Domain 2"/>
    <property type="match status" value="1"/>
</dbReference>
<feature type="coiled-coil region" evidence="12">
    <location>
        <begin position="860"/>
        <end position="901"/>
    </location>
</feature>
<dbReference type="GO" id="GO:0016020">
    <property type="term" value="C:membrane"/>
    <property type="evidence" value="ECO:0007669"/>
    <property type="project" value="TreeGrafter"/>
</dbReference>
<keyword evidence="11" id="KW-0482">Metalloprotease</keyword>
<dbReference type="CDD" id="cd09603">
    <property type="entry name" value="M1_APN_like"/>
    <property type="match status" value="1"/>
</dbReference>
<keyword evidence="9" id="KW-0378">Hydrolase</keyword>
<feature type="domain" description="Peptidase M1 membrane alanine aminopeptidase" evidence="13">
    <location>
        <begin position="274"/>
        <end position="483"/>
    </location>
</feature>
<evidence type="ECO:0000256" key="9">
    <source>
        <dbReference type="ARBA" id="ARBA00022801"/>
    </source>
</evidence>
<dbReference type="Proteomes" id="UP000253934">
    <property type="component" value="Unassembled WGS sequence"/>
</dbReference>
<evidence type="ECO:0000259" key="14">
    <source>
        <dbReference type="Pfam" id="PF17900"/>
    </source>
</evidence>
<dbReference type="GO" id="GO:0006508">
    <property type="term" value="P:proteolysis"/>
    <property type="evidence" value="ECO:0007669"/>
    <property type="project" value="UniProtKB-KW"/>
</dbReference>
<dbReference type="InterPro" id="IPR045357">
    <property type="entry name" value="Aminopeptidase_N-like_N"/>
</dbReference>
<dbReference type="SUPFAM" id="SSF48371">
    <property type="entry name" value="ARM repeat"/>
    <property type="match status" value="1"/>
</dbReference>
<dbReference type="InterPro" id="IPR050344">
    <property type="entry name" value="Peptidase_M1_aminopeptidases"/>
</dbReference>
<dbReference type="PRINTS" id="PR00756">
    <property type="entry name" value="ALADIPTASE"/>
</dbReference>
<evidence type="ECO:0000256" key="10">
    <source>
        <dbReference type="ARBA" id="ARBA00022833"/>
    </source>
</evidence>
<dbReference type="Gene3D" id="2.60.40.1730">
    <property type="entry name" value="tricorn interacting facor f3 domain"/>
    <property type="match status" value="1"/>
</dbReference>
<dbReference type="SUPFAM" id="SSF63737">
    <property type="entry name" value="Leukotriene A4 hydrolase N-terminal domain"/>
    <property type="match status" value="1"/>
</dbReference>
<dbReference type="AlphaFoldDB" id="A0A369KP35"/>
<dbReference type="GO" id="GO:0008270">
    <property type="term" value="F:zinc ion binding"/>
    <property type="evidence" value="ECO:0007669"/>
    <property type="project" value="InterPro"/>
</dbReference>
<protein>
    <recommendedName>
        <fullName evidence="5">Aminopeptidase N</fullName>
        <ecNumber evidence="4">3.4.11.2</ecNumber>
    </recommendedName>
</protein>
<keyword evidence="16" id="KW-1185">Reference proteome</keyword>
<dbReference type="GO" id="GO:0005737">
    <property type="term" value="C:cytoplasm"/>
    <property type="evidence" value="ECO:0007669"/>
    <property type="project" value="TreeGrafter"/>
</dbReference>
<evidence type="ECO:0000256" key="4">
    <source>
        <dbReference type="ARBA" id="ARBA00012564"/>
    </source>
</evidence>
<keyword evidence="8" id="KW-0479">Metal-binding</keyword>
<comment type="similarity">
    <text evidence="3">Belongs to the peptidase M1 family.</text>
</comment>
<accession>A0A369KP35</accession>
<comment type="caution">
    <text evidence="15">The sequence shown here is derived from an EMBL/GenBank/DDBJ whole genome shotgun (WGS) entry which is preliminary data.</text>
</comment>
<dbReference type="GO" id="GO:0005615">
    <property type="term" value="C:extracellular space"/>
    <property type="evidence" value="ECO:0007669"/>
    <property type="project" value="TreeGrafter"/>
</dbReference>
<dbReference type="PANTHER" id="PTHR11533:SF174">
    <property type="entry name" value="PUROMYCIN-SENSITIVE AMINOPEPTIDASE-RELATED"/>
    <property type="match status" value="1"/>
</dbReference>
<dbReference type="PANTHER" id="PTHR11533">
    <property type="entry name" value="PROTEASE M1 ZINC METALLOPROTEASE"/>
    <property type="match status" value="1"/>
</dbReference>
<keyword evidence="6" id="KW-0031">Aminopeptidase</keyword>
<sequence length="902" mass="106175">MIIGSYLEKKLNFRINDNNKNTGFLNFPANGLTKKNYSPSYQFEQKHLYLKIDFDFEKNCLDGECFIIFQQKAHQVSNIILNSYELEIQSVAYYKFSLQPTNFPEFNEIQNLKFRNCDFEFDNQNLLVSLPHQELNNEFVILKIKYKKSNPRAGVYFVHKHEKSHADYDCIWTQGQDCDSPYWFPCQDDTRLKFTSDLIFSFPKSWNGISNGIKIFEDIKNSKKIQHWKMNKPHSPYLVAFVAGNMSISHDTWRNKEISLLLPKTYKELTQEILELTKKMLEFYSNYWNFEFPWEKYGQAFVADFLYGGMENTSITINTDEVLGPKNFLHGNERRVSLIMHEMAHQWFGDLLTCKTWAEGWLNEGFATHSEMLWDEYQNGKISGIFYAREDYLKNYLSESKSYLRSIVCNVYEFPSEIFDSHLYEKAALVLNYIRDLLGEKDFCKSVNYYLNTHAFKAVETKDLLNAITETTGVNLQWCFDNFIYRAGHPELDVTIDYNFEEPNFINISINQKQTINNEFPFFYFEAYLYIKYNNDSFEEIKIVIDEKLKKIIIPLKNKISYCIFDPRSALPADVNQKLPEKFIKEIFKSHDQNLSYFKYVATNSICKYYNTEENYQLILSWLKQEKIHRVRSATYSLLAELAPLHAKHVFLHIEEQHPLAKPSFLNSFAEILHEEPLNTYELFYNIANNENEPLSTRDAAVRSILTLSKKYSLLRTESAKQKTLAWCFNFLKKPSYNGILENAALALIGEFADPQHISILITHSERIQQHWRINSGALLALAKISAKFSTYRSEIRPTLLKFTETLFPIRVSAALPEIWSQTKDTAYENAYQKFINRKNYGILSMLIPRARRARSRYLKSLEDNQINEKLVEIKELKEKINSIEQDLQELKTLLVKKKKKK</sequence>
<dbReference type="EC" id="3.4.11.2" evidence="4"/>
<reference evidence="15" key="1">
    <citation type="submission" date="2018-04" db="EMBL/GenBank/DDBJ databases">
        <title>Draft genome sequence of the Candidatus Spirobacillus cienkowskii, a pathogen of freshwater Daphnia species, reconstructed from hemolymph metagenomic reads.</title>
        <authorList>
            <person name="Bresciani L."/>
            <person name="Lemos L.N."/>
            <person name="Wale N."/>
            <person name="Lin J.Y."/>
            <person name="Fernandes G.R."/>
            <person name="Duffy M.A."/>
            <person name="Rodrigues J.M."/>
        </authorList>
    </citation>
    <scope>NUCLEOTIDE SEQUENCE [LARGE SCALE GENOMIC DNA]</scope>
    <source>
        <strain evidence="15">Binning01</strain>
    </source>
</reference>
<feature type="domain" description="Aminopeptidase N-like N-terminal" evidence="14">
    <location>
        <begin position="49"/>
        <end position="238"/>
    </location>
</feature>
<evidence type="ECO:0000256" key="11">
    <source>
        <dbReference type="ARBA" id="ARBA00023049"/>
    </source>
</evidence>
<evidence type="ECO:0000256" key="12">
    <source>
        <dbReference type="SAM" id="Coils"/>
    </source>
</evidence>
<comment type="cofactor">
    <cofactor evidence="2">
        <name>Zn(2+)</name>
        <dbReference type="ChEBI" id="CHEBI:29105"/>
    </cofactor>
</comment>
<evidence type="ECO:0000256" key="7">
    <source>
        <dbReference type="ARBA" id="ARBA00022670"/>
    </source>
</evidence>
<dbReference type="InterPro" id="IPR014782">
    <property type="entry name" value="Peptidase_M1_dom"/>
</dbReference>
<evidence type="ECO:0000256" key="2">
    <source>
        <dbReference type="ARBA" id="ARBA00001947"/>
    </source>
</evidence>
<evidence type="ECO:0000256" key="6">
    <source>
        <dbReference type="ARBA" id="ARBA00022438"/>
    </source>
</evidence>
<dbReference type="GO" id="GO:0042277">
    <property type="term" value="F:peptide binding"/>
    <property type="evidence" value="ECO:0007669"/>
    <property type="project" value="TreeGrafter"/>
</dbReference>
<keyword evidence="7" id="KW-0645">Protease</keyword>
<dbReference type="InterPro" id="IPR001930">
    <property type="entry name" value="Peptidase_M1"/>
</dbReference>
<dbReference type="InterPro" id="IPR027268">
    <property type="entry name" value="Peptidase_M4/M1_CTD_sf"/>
</dbReference>
<evidence type="ECO:0000313" key="16">
    <source>
        <dbReference type="Proteomes" id="UP000253934"/>
    </source>
</evidence>
<comment type="catalytic activity">
    <reaction evidence="1">
        <text>Release of an N-terminal amino acid, Xaa-|-Yaa- from a peptide, amide or arylamide. Xaa is preferably Ala, but may be most amino acids including Pro (slow action). When a terminal hydrophobic residue is followed by a prolyl residue, the two may be released as an intact Xaa-Pro dipeptide.</text>
        <dbReference type="EC" id="3.4.11.2"/>
    </reaction>
</comment>
<keyword evidence="12" id="KW-0175">Coiled coil</keyword>
<dbReference type="Pfam" id="PF01433">
    <property type="entry name" value="Peptidase_M1"/>
    <property type="match status" value="1"/>
</dbReference>
<dbReference type="Pfam" id="PF17900">
    <property type="entry name" value="Peptidase_M1_N"/>
    <property type="match status" value="1"/>
</dbReference>
<evidence type="ECO:0000256" key="8">
    <source>
        <dbReference type="ARBA" id="ARBA00022723"/>
    </source>
</evidence>